<evidence type="ECO:0000313" key="2">
    <source>
        <dbReference type="Proteomes" id="UP000253910"/>
    </source>
</evidence>
<gene>
    <name evidence="1" type="ORF">DPV87_02315</name>
</gene>
<comment type="caution">
    <text evidence="1">The sequence shown here is derived from an EMBL/GenBank/DDBJ whole genome shotgun (WGS) entry which is preliminary data.</text>
</comment>
<reference evidence="1 2" key="1">
    <citation type="submission" date="2018-05" db="EMBL/GenBank/DDBJ databases">
        <title>Draft Genome Sequences for a Diverse set of 7 Haemophilus Species.</title>
        <authorList>
            <person name="Nichols M."/>
            <person name="Topaz N."/>
            <person name="Wang X."/>
            <person name="Wang X."/>
            <person name="Boxrud D."/>
        </authorList>
    </citation>
    <scope>NUCLEOTIDE SEQUENCE [LARGE SCALE GENOMIC DNA]</scope>
    <source>
        <strain evidence="1 2">C2008001710</strain>
    </source>
</reference>
<dbReference type="AlphaFoldDB" id="A0A369Z689"/>
<organism evidence="1 2">
    <name type="scientific">Haemophilus parainfluenzae</name>
    <dbReference type="NCBI Taxonomy" id="729"/>
    <lineage>
        <taxon>Bacteria</taxon>
        <taxon>Pseudomonadati</taxon>
        <taxon>Pseudomonadota</taxon>
        <taxon>Gammaproteobacteria</taxon>
        <taxon>Pasteurellales</taxon>
        <taxon>Pasteurellaceae</taxon>
        <taxon>Haemophilus</taxon>
    </lineage>
</organism>
<dbReference type="RefSeq" id="WP_111314975.1">
    <property type="nucleotide sequence ID" value="NZ_QEPW01000003.1"/>
</dbReference>
<dbReference type="Proteomes" id="UP000253910">
    <property type="component" value="Unassembled WGS sequence"/>
</dbReference>
<name>A0A369Z689_HAEPA</name>
<protein>
    <submittedName>
        <fullName evidence="1">Uncharacterized protein</fullName>
    </submittedName>
</protein>
<dbReference type="EMBL" id="QEPW01000003">
    <property type="protein sequence ID" value="RDE95623.1"/>
    <property type="molecule type" value="Genomic_DNA"/>
</dbReference>
<proteinExistence type="predicted"/>
<accession>A0A369Z689</accession>
<evidence type="ECO:0000313" key="1">
    <source>
        <dbReference type="EMBL" id="RDE95623.1"/>
    </source>
</evidence>
<sequence length="80" mass="9511">MLEFIDKKKKIIYRDKEYIVPDWVRYVVTQPTGEVYGFEEKPSLAPQPSDYRYWNPYVNGWNLDNINFGVLVPAQIGEMH</sequence>